<evidence type="ECO:0000256" key="7">
    <source>
        <dbReference type="SAM" id="Phobius"/>
    </source>
</evidence>
<feature type="transmembrane region" description="Helical" evidence="7">
    <location>
        <begin position="55"/>
        <end position="74"/>
    </location>
</feature>
<feature type="transmembrane region" description="Helical" evidence="7">
    <location>
        <begin position="309"/>
        <end position="328"/>
    </location>
</feature>
<proteinExistence type="predicted"/>
<feature type="transmembrane region" description="Helical" evidence="7">
    <location>
        <begin position="114"/>
        <end position="137"/>
    </location>
</feature>
<feature type="transmembrane region" description="Helical" evidence="7">
    <location>
        <begin position="80"/>
        <end position="102"/>
    </location>
</feature>
<dbReference type="PROSITE" id="PS50850">
    <property type="entry name" value="MFS"/>
    <property type="match status" value="1"/>
</dbReference>
<protein>
    <submittedName>
        <fullName evidence="9">Multidrug resistance protein Stp</fullName>
    </submittedName>
</protein>
<name>A0A4Y7RSV2_9FIRM</name>
<evidence type="ECO:0000256" key="5">
    <source>
        <dbReference type="ARBA" id="ARBA00022989"/>
    </source>
</evidence>
<dbReference type="EMBL" id="QFFZ01000015">
    <property type="protein sequence ID" value="TEB11347.1"/>
    <property type="molecule type" value="Genomic_DNA"/>
</dbReference>
<dbReference type="InterPro" id="IPR020846">
    <property type="entry name" value="MFS_dom"/>
</dbReference>
<keyword evidence="4 7" id="KW-0812">Transmembrane</keyword>
<keyword evidence="2" id="KW-0813">Transport</keyword>
<dbReference type="Proteomes" id="UP000297597">
    <property type="component" value="Unassembled WGS sequence"/>
</dbReference>
<evidence type="ECO:0000256" key="6">
    <source>
        <dbReference type="ARBA" id="ARBA00023136"/>
    </source>
</evidence>
<feature type="transmembrane region" description="Helical" evidence="7">
    <location>
        <begin position="279"/>
        <end position="297"/>
    </location>
</feature>
<comment type="subcellular location">
    <subcellularLocation>
        <location evidence="1">Cell membrane</location>
        <topology evidence="1">Multi-pass membrane protein</topology>
    </subcellularLocation>
</comment>
<organism evidence="9 10">
    <name type="scientific">Pelotomaculum propionicicum</name>
    <dbReference type="NCBI Taxonomy" id="258475"/>
    <lineage>
        <taxon>Bacteria</taxon>
        <taxon>Bacillati</taxon>
        <taxon>Bacillota</taxon>
        <taxon>Clostridia</taxon>
        <taxon>Eubacteriales</taxon>
        <taxon>Desulfotomaculaceae</taxon>
        <taxon>Pelotomaculum</taxon>
    </lineage>
</organism>
<evidence type="ECO:0000256" key="2">
    <source>
        <dbReference type="ARBA" id="ARBA00022448"/>
    </source>
</evidence>
<dbReference type="InterPro" id="IPR036259">
    <property type="entry name" value="MFS_trans_sf"/>
</dbReference>
<evidence type="ECO:0000256" key="3">
    <source>
        <dbReference type="ARBA" id="ARBA00022475"/>
    </source>
</evidence>
<gene>
    <name evidence="9" type="primary">stp_1</name>
    <name evidence="9" type="ORF">Pmgp_01710</name>
</gene>
<feature type="transmembrane region" description="Helical" evidence="7">
    <location>
        <begin position="200"/>
        <end position="224"/>
    </location>
</feature>
<feature type="transmembrane region" description="Helical" evidence="7">
    <location>
        <begin position="143"/>
        <end position="163"/>
    </location>
</feature>
<dbReference type="OrthoDB" id="102502at2"/>
<evidence type="ECO:0000313" key="10">
    <source>
        <dbReference type="Proteomes" id="UP000297597"/>
    </source>
</evidence>
<dbReference type="InterPro" id="IPR011701">
    <property type="entry name" value="MFS"/>
</dbReference>
<keyword evidence="3" id="KW-1003">Cell membrane</keyword>
<evidence type="ECO:0000256" key="4">
    <source>
        <dbReference type="ARBA" id="ARBA00022692"/>
    </source>
</evidence>
<evidence type="ECO:0000256" key="1">
    <source>
        <dbReference type="ARBA" id="ARBA00004651"/>
    </source>
</evidence>
<evidence type="ECO:0000259" key="8">
    <source>
        <dbReference type="PROSITE" id="PS50850"/>
    </source>
</evidence>
<comment type="caution">
    <text evidence="9">The sequence shown here is derived from an EMBL/GenBank/DDBJ whole genome shotgun (WGS) entry which is preliminary data.</text>
</comment>
<feature type="transmembrane region" description="Helical" evidence="7">
    <location>
        <begin position="175"/>
        <end position="194"/>
    </location>
</feature>
<dbReference type="GO" id="GO:0005886">
    <property type="term" value="C:plasma membrane"/>
    <property type="evidence" value="ECO:0007669"/>
    <property type="project" value="UniProtKB-SubCell"/>
</dbReference>
<feature type="transmembrane region" description="Helical" evidence="7">
    <location>
        <begin position="244"/>
        <end position="267"/>
    </location>
</feature>
<dbReference type="SUPFAM" id="SSF103473">
    <property type="entry name" value="MFS general substrate transporter"/>
    <property type="match status" value="2"/>
</dbReference>
<dbReference type="Gene3D" id="1.20.1720.10">
    <property type="entry name" value="Multidrug resistance protein D"/>
    <property type="match status" value="1"/>
</dbReference>
<reference evidence="9 10" key="1">
    <citation type="journal article" date="2018" name="Environ. Microbiol.">
        <title>Novel energy conservation strategies and behaviour of Pelotomaculum schinkii driving syntrophic propionate catabolism.</title>
        <authorList>
            <person name="Hidalgo-Ahumada C.A.P."/>
            <person name="Nobu M.K."/>
            <person name="Narihiro T."/>
            <person name="Tamaki H."/>
            <person name="Liu W.T."/>
            <person name="Kamagata Y."/>
            <person name="Stams A.J.M."/>
            <person name="Imachi H."/>
            <person name="Sousa D.Z."/>
        </authorList>
    </citation>
    <scope>NUCLEOTIDE SEQUENCE [LARGE SCALE GENOMIC DNA]</scope>
    <source>
        <strain evidence="9 10">MGP</strain>
    </source>
</reference>
<dbReference type="AlphaFoldDB" id="A0A4Y7RSV2"/>
<keyword evidence="10" id="KW-1185">Reference proteome</keyword>
<feature type="transmembrane region" description="Helical" evidence="7">
    <location>
        <begin position="334"/>
        <end position="351"/>
    </location>
</feature>
<dbReference type="CDD" id="cd17321">
    <property type="entry name" value="MFS_MMR_MDR_like"/>
    <property type="match status" value="1"/>
</dbReference>
<keyword evidence="6 7" id="KW-0472">Membrane</keyword>
<dbReference type="PANTHER" id="PTHR42718:SF46">
    <property type="entry name" value="BLR6921 PROTEIN"/>
    <property type="match status" value="1"/>
</dbReference>
<evidence type="ECO:0000313" key="9">
    <source>
        <dbReference type="EMBL" id="TEB11347.1"/>
    </source>
</evidence>
<accession>A0A4Y7RSV2</accession>
<sequence>MLNISSLNVALPAISAYFQAGPVETSWVLISYMLFNTIFILIFGKLADIFGRRRLYLIGLSGFSIMSFLCGLAPNVWVLIILRALQAITGALIITNTIPMITDAFPGRFLGTALGINIVVASAGQLMGPVVGGLLVHTLGWRWVFWFNVPMGLIGLVWSIIILRPVPGRAKEEKVDIWGNLFIFLSLVGVILALSEGGVIGWHTYPVIIGFALFIIFMVCFLWIERRIPFPMIDFSLFNNRAYVMANLATFLNSLARASILLVVVLYFQVVCQQNPFEAGIKGLPLTIGMILASPLAGTLCRKYSTYKLSTSGLFISCIGMVLLMVNLNVYNSPVWITMGLLLVGVGTGIFQTPNTHSIMMSVPPNRWGIANGLRSMLQNMGSVISTAFSLMVITSSLPGYLKNAIYAGANANLELNELYLITRGYKILFSFLIVLTVLAMIASFLRNTSSKISSEKV</sequence>
<feature type="domain" description="Major facilitator superfamily (MFS) profile" evidence="8">
    <location>
        <begin position="1"/>
        <end position="452"/>
    </location>
</feature>
<feature type="transmembrane region" description="Helical" evidence="7">
    <location>
        <begin position="384"/>
        <end position="402"/>
    </location>
</feature>
<dbReference type="PANTHER" id="PTHR42718">
    <property type="entry name" value="MAJOR FACILITATOR SUPERFAMILY MULTIDRUG TRANSPORTER MFSC"/>
    <property type="match status" value="1"/>
</dbReference>
<dbReference type="Pfam" id="PF07690">
    <property type="entry name" value="MFS_1"/>
    <property type="match status" value="2"/>
</dbReference>
<dbReference type="GO" id="GO:0022857">
    <property type="term" value="F:transmembrane transporter activity"/>
    <property type="evidence" value="ECO:0007669"/>
    <property type="project" value="InterPro"/>
</dbReference>
<keyword evidence="5 7" id="KW-1133">Transmembrane helix</keyword>
<feature type="transmembrane region" description="Helical" evidence="7">
    <location>
        <begin position="428"/>
        <end position="446"/>
    </location>
</feature>
<dbReference type="Gene3D" id="1.20.1250.20">
    <property type="entry name" value="MFS general substrate transporter like domains"/>
    <property type="match status" value="1"/>
</dbReference>
<feature type="transmembrane region" description="Helical" evidence="7">
    <location>
        <begin position="25"/>
        <end position="43"/>
    </location>
</feature>